<feature type="transmembrane region" description="Helical" evidence="7">
    <location>
        <begin position="92"/>
        <end position="113"/>
    </location>
</feature>
<dbReference type="PANTHER" id="PTHR30193">
    <property type="entry name" value="ABC TRANSPORTER PERMEASE PROTEIN"/>
    <property type="match status" value="1"/>
</dbReference>
<feature type="transmembrane region" description="Helical" evidence="7">
    <location>
        <begin position="283"/>
        <end position="304"/>
    </location>
</feature>
<name>A0A1H3LKU7_9MICO</name>
<accession>A0A1H3LKU7</accession>
<evidence type="ECO:0000313" key="10">
    <source>
        <dbReference type="Proteomes" id="UP000198891"/>
    </source>
</evidence>
<feature type="transmembrane region" description="Helical" evidence="7">
    <location>
        <begin position="228"/>
        <end position="247"/>
    </location>
</feature>
<dbReference type="Gene3D" id="1.10.3720.10">
    <property type="entry name" value="MetI-like"/>
    <property type="match status" value="1"/>
</dbReference>
<feature type="transmembrane region" description="Helical" evidence="7">
    <location>
        <begin position="173"/>
        <end position="196"/>
    </location>
</feature>
<dbReference type="Pfam" id="PF00528">
    <property type="entry name" value="BPD_transp_1"/>
    <property type="match status" value="1"/>
</dbReference>
<dbReference type="InterPro" id="IPR035906">
    <property type="entry name" value="MetI-like_sf"/>
</dbReference>
<evidence type="ECO:0000256" key="7">
    <source>
        <dbReference type="RuleBase" id="RU363032"/>
    </source>
</evidence>
<gene>
    <name evidence="9" type="ORF">SAMN05216554_1027</name>
</gene>
<dbReference type="GO" id="GO:0005886">
    <property type="term" value="C:plasma membrane"/>
    <property type="evidence" value="ECO:0007669"/>
    <property type="project" value="UniProtKB-SubCell"/>
</dbReference>
<proteinExistence type="inferred from homology"/>
<keyword evidence="4 7" id="KW-0812">Transmembrane</keyword>
<evidence type="ECO:0000256" key="1">
    <source>
        <dbReference type="ARBA" id="ARBA00004651"/>
    </source>
</evidence>
<dbReference type="OrthoDB" id="3614395at2"/>
<evidence type="ECO:0000259" key="8">
    <source>
        <dbReference type="PROSITE" id="PS50928"/>
    </source>
</evidence>
<organism evidence="9 10">
    <name type="scientific">Herbiconiux ginsengi</name>
    <dbReference type="NCBI Taxonomy" id="381665"/>
    <lineage>
        <taxon>Bacteria</taxon>
        <taxon>Bacillati</taxon>
        <taxon>Actinomycetota</taxon>
        <taxon>Actinomycetes</taxon>
        <taxon>Micrococcales</taxon>
        <taxon>Microbacteriaceae</taxon>
        <taxon>Herbiconiux</taxon>
    </lineage>
</organism>
<dbReference type="STRING" id="381665.SAMN05216554_1027"/>
<comment type="subcellular location">
    <subcellularLocation>
        <location evidence="1 7">Cell membrane</location>
        <topology evidence="1 7">Multi-pass membrane protein</topology>
    </subcellularLocation>
</comment>
<reference evidence="9 10" key="1">
    <citation type="submission" date="2016-10" db="EMBL/GenBank/DDBJ databases">
        <authorList>
            <person name="de Groot N.N."/>
        </authorList>
    </citation>
    <scope>NUCLEOTIDE SEQUENCE [LARGE SCALE GENOMIC DNA]</scope>
    <source>
        <strain evidence="9 10">CGMCC 4.3491</strain>
    </source>
</reference>
<feature type="domain" description="ABC transmembrane type-1" evidence="8">
    <location>
        <begin position="88"/>
        <end position="300"/>
    </location>
</feature>
<feature type="transmembrane region" description="Helical" evidence="7">
    <location>
        <begin position="125"/>
        <end position="145"/>
    </location>
</feature>
<dbReference type="CDD" id="cd06261">
    <property type="entry name" value="TM_PBP2"/>
    <property type="match status" value="1"/>
</dbReference>
<keyword evidence="5 7" id="KW-1133">Transmembrane helix</keyword>
<keyword evidence="6 7" id="KW-0472">Membrane</keyword>
<dbReference type="EMBL" id="FNPZ01000001">
    <property type="protein sequence ID" value="SDY65003.1"/>
    <property type="molecule type" value="Genomic_DNA"/>
</dbReference>
<evidence type="ECO:0000256" key="2">
    <source>
        <dbReference type="ARBA" id="ARBA00022448"/>
    </source>
</evidence>
<sequence>MSQMQERLPAAPLQRGAKARKSRRQGVGAMWLFVLPAAAVYLFVVLWPTLQGMALSFTDWDGLSAVKNFVGFDNFALIFADPESFAATWRTILIAVVITVVQNVFGLLLALGVNSRIKSKYALRVALFAPVVIIPVATAYTWRFILAPTGPLNDVLSALGVQNPPDYLGDSQLAIWAVCLVMIWQYSGYSMVIFLAGLQGVPEEIIEASYLDGAGPVRRFWSIIRPELAPALTINLMLSIIGGLRIFDQVWALTNGGPGNSTMTISTQLYQAAFRFGEFGYRAALAVILTLMVAVISGIQYLALRRQNGN</sequence>
<dbReference type="AlphaFoldDB" id="A0A1H3LKU7"/>
<evidence type="ECO:0000256" key="4">
    <source>
        <dbReference type="ARBA" id="ARBA00022692"/>
    </source>
</evidence>
<keyword evidence="2 7" id="KW-0813">Transport</keyword>
<evidence type="ECO:0000256" key="5">
    <source>
        <dbReference type="ARBA" id="ARBA00022989"/>
    </source>
</evidence>
<evidence type="ECO:0000313" key="9">
    <source>
        <dbReference type="EMBL" id="SDY65003.1"/>
    </source>
</evidence>
<dbReference type="RefSeq" id="WP_092549655.1">
    <property type="nucleotide sequence ID" value="NZ_FNPZ01000001.1"/>
</dbReference>
<feature type="transmembrane region" description="Helical" evidence="7">
    <location>
        <begin position="28"/>
        <end position="50"/>
    </location>
</feature>
<comment type="similarity">
    <text evidence="7">Belongs to the binding-protein-dependent transport system permease family.</text>
</comment>
<dbReference type="GO" id="GO:0055085">
    <property type="term" value="P:transmembrane transport"/>
    <property type="evidence" value="ECO:0007669"/>
    <property type="project" value="InterPro"/>
</dbReference>
<dbReference type="SUPFAM" id="SSF161098">
    <property type="entry name" value="MetI-like"/>
    <property type="match status" value="1"/>
</dbReference>
<evidence type="ECO:0000256" key="3">
    <source>
        <dbReference type="ARBA" id="ARBA00022475"/>
    </source>
</evidence>
<dbReference type="PROSITE" id="PS50928">
    <property type="entry name" value="ABC_TM1"/>
    <property type="match status" value="1"/>
</dbReference>
<keyword evidence="10" id="KW-1185">Reference proteome</keyword>
<dbReference type="PANTHER" id="PTHR30193:SF37">
    <property type="entry name" value="INNER MEMBRANE ABC TRANSPORTER PERMEASE PROTEIN YCJO"/>
    <property type="match status" value="1"/>
</dbReference>
<protein>
    <submittedName>
        <fullName evidence="9">Raffinose/stachyose/melibiose transport system permease protein</fullName>
    </submittedName>
</protein>
<dbReference type="Proteomes" id="UP000198891">
    <property type="component" value="Unassembled WGS sequence"/>
</dbReference>
<dbReference type="InterPro" id="IPR051393">
    <property type="entry name" value="ABC_transporter_permease"/>
</dbReference>
<keyword evidence="3" id="KW-1003">Cell membrane</keyword>
<evidence type="ECO:0000256" key="6">
    <source>
        <dbReference type="ARBA" id="ARBA00023136"/>
    </source>
</evidence>
<dbReference type="InterPro" id="IPR000515">
    <property type="entry name" value="MetI-like"/>
</dbReference>